<proteinExistence type="predicted"/>
<dbReference type="AlphaFoldDB" id="A0A7W9SUK6"/>
<reference evidence="1 2" key="1">
    <citation type="submission" date="2020-08" db="EMBL/GenBank/DDBJ databases">
        <title>Genomic Encyclopedia of Type Strains, Phase IV (KMG-IV): sequencing the most valuable type-strain genomes for metagenomic binning, comparative biology and taxonomic classification.</title>
        <authorList>
            <person name="Goeker M."/>
        </authorList>
    </citation>
    <scope>NUCLEOTIDE SEQUENCE [LARGE SCALE GENOMIC DNA]</scope>
    <source>
        <strain evidence="1 2">DSM 23562</strain>
    </source>
</reference>
<evidence type="ECO:0000313" key="1">
    <source>
        <dbReference type="EMBL" id="MBB6052643.1"/>
    </source>
</evidence>
<sequence>MKQKKLKTQTFGDGTGSIGVAAGFTLVDQKRDSILLTGPDGTQVALGQYGSTIVPQAVQFGAEGYFTVTPDLSDPVRATADFVEQQGRKTGKPMRLKILEQKAVPSQGMRAVLLRYRIEGAAPFEGFGLFAAGPVGNGMGQTYASFIGATSAAAFKKYAPAMLAMWQSRKTNFGSKAFTEVPVELAEKMETMRLQAIEVRKLL</sequence>
<organism evidence="1 2">
    <name type="scientific">Armatimonas rosea</name>
    <dbReference type="NCBI Taxonomy" id="685828"/>
    <lineage>
        <taxon>Bacteria</taxon>
        <taxon>Bacillati</taxon>
        <taxon>Armatimonadota</taxon>
        <taxon>Armatimonadia</taxon>
        <taxon>Armatimonadales</taxon>
        <taxon>Armatimonadaceae</taxon>
        <taxon>Armatimonas</taxon>
    </lineage>
</organism>
<keyword evidence="2" id="KW-1185">Reference proteome</keyword>
<dbReference type="RefSeq" id="WP_184202059.1">
    <property type="nucleotide sequence ID" value="NZ_JACHGW010000004.1"/>
</dbReference>
<name>A0A7W9SUK6_ARMRO</name>
<dbReference type="EMBL" id="JACHGW010000004">
    <property type="protein sequence ID" value="MBB6052643.1"/>
    <property type="molecule type" value="Genomic_DNA"/>
</dbReference>
<protein>
    <submittedName>
        <fullName evidence="1">Uncharacterized protein</fullName>
    </submittedName>
</protein>
<comment type="caution">
    <text evidence="1">The sequence shown here is derived from an EMBL/GenBank/DDBJ whole genome shotgun (WGS) entry which is preliminary data.</text>
</comment>
<accession>A0A7W9SUK6</accession>
<dbReference type="Proteomes" id="UP000520814">
    <property type="component" value="Unassembled WGS sequence"/>
</dbReference>
<gene>
    <name evidence="1" type="ORF">HNQ39_004464</name>
</gene>
<evidence type="ECO:0000313" key="2">
    <source>
        <dbReference type="Proteomes" id="UP000520814"/>
    </source>
</evidence>